<dbReference type="RefSeq" id="WP_130141695.1">
    <property type="nucleotide sequence ID" value="NZ_SGIT01000002.1"/>
</dbReference>
<dbReference type="GO" id="GO:0004565">
    <property type="term" value="F:beta-galactosidase activity"/>
    <property type="evidence" value="ECO:0007669"/>
    <property type="project" value="UniProtKB-EC"/>
</dbReference>
<dbReference type="Pfam" id="PF00703">
    <property type="entry name" value="Glyco_hydro_2"/>
    <property type="match status" value="1"/>
</dbReference>
<dbReference type="Gene3D" id="2.60.40.10">
    <property type="entry name" value="Immunoglobulins"/>
    <property type="match status" value="2"/>
</dbReference>
<dbReference type="InterPro" id="IPR004199">
    <property type="entry name" value="B-gal_small/dom_5"/>
</dbReference>
<evidence type="ECO:0000256" key="9">
    <source>
        <dbReference type="ARBA" id="ARBA00032230"/>
    </source>
</evidence>
<organism evidence="12 13">
    <name type="scientific">Sphingobacterium corticibacterium</name>
    <dbReference type="NCBI Taxonomy" id="2484746"/>
    <lineage>
        <taxon>Bacteria</taxon>
        <taxon>Pseudomonadati</taxon>
        <taxon>Bacteroidota</taxon>
        <taxon>Sphingobacteriia</taxon>
        <taxon>Sphingobacteriales</taxon>
        <taxon>Sphingobacteriaceae</taxon>
        <taxon>Sphingobacterium</taxon>
    </lineage>
</organism>
<dbReference type="SUPFAM" id="SSF74650">
    <property type="entry name" value="Galactose mutarotase-like"/>
    <property type="match status" value="1"/>
</dbReference>
<dbReference type="InterPro" id="IPR017853">
    <property type="entry name" value="GH"/>
</dbReference>
<dbReference type="Gene3D" id="2.60.120.260">
    <property type="entry name" value="Galactose-binding domain-like"/>
    <property type="match status" value="1"/>
</dbReference>
<dbReference type="SUPFAM" id="SSF49303">
    <property type="entry name" value="beta-Galactosidase/glucuronidase domain"/>
    <property type="match status" value="2"/>
</dbReference>
<evidence type="ECO:0000256" key="7">
    <source>
        <dbReference type="ARBA" id="ARBA00022837"/>
    </source>
</evidence>
<comment type="catalytic activity">
    <reaction evidence="1">
        <text>Hydrolysis of terminal non-reducing beta-D-galactose residues in beta-D-galactosides.</text>
        <dbReference type="EC" id="3.2.1.23"/>
    </reaction>
</comment>
<dbReference type="GO" id="GO:0009341">
    <property type="term" value="C:beta-galactosidase complex"/>
    <property type="evidence" value="ECO:0007669"/>
    <property type="project" value="InterPro"/>
</dbReference>
<dbReference type="GO" id="GO:0005990">
    <property type="term" value="P:lactose catabolic process"/>
    <property type="evidence" value="ECO:0007669"/>
    <property type="project" value="TreeGrafter"/>
</dbReference>
<sequence>MSTRIFLLLLLLIANSTFCVYAQNNINLNGTWRFALAQTDKEAEGLSEFYVPGFKSNKLQSVPVPSNWEILGFEEPVYRGYPDDKGSEGFYLREFEIPADWNKKRVLLHFGGVWSSAEVWLNGTHLGQHNSGYTSFAFDVSRALKKKGTNVLAVRVRQVSREYKFDTFDDWTLAGIYRDVTLEAMPSNRWLDQVTTQTVFDKNYDDADLKVRVMVNDRNKQTIPGNYPTPGEPYHLRLTLSDKEGNSVAARTIEVPAHTSTGRDISLTFRVESPKHWTAETPYLYTLKAELLENDQAIHSRVEKIGFREISTEGGVFRINGQTVKLRGVNRHDEHPDVGRATRHEHWLEDIMKMKEANINYVRTAHYTHAKGFIELCDELGMYVGSEVSLGGAGHLREGPSYMDAALVRTYETITRDINSPSIVYWSVGNEDPLTSFHLTSIKVLKALDSTRPVLIPWRHESWLPEEIDILSAHYWQPHEYDTFAAQANRPIITTEYTHAYGTEGFGGLEARWKALTRHPAGAGGAIWMWADQGIKTPTIRPDKKYDNIVRDDKYMRIDAAGWDGIVDSYRNKTRDFWEVKAVYAQVYPVVDKMEFTPGQSTVRIPIQNDFDFTDLNNIKIDWSLREDDKTLASGTSTINGKPHAEGVFDLPIKEIKRVTQGKTYYAWFIFTGADGQEITRKAVELCPLNIPDNLLDGKEHIVLTKDEMTTVDVGNVRYVFNPMTGHLVSAALHHNLLITELTPTLWEKPDHGAASVIGNKLIRYIPDMNRNTPSVKSWNISEEADKVTIDAKVEYIVNDTTSFTTDYQYTISTDGRLNVRYEILPKVFAPSLPIVGMSLKTMPEMNNIRWLGLGPWNAYPNKRSAPILGVWGGETGSADVIGKKATRWIERSGSVGGVHISHVGYMGHNAASPDVINILSEVLSKPEKGRKPDDSFPLLLTDTGEPFIGEFGISLK</sequence>
<evidence type="ECO:0000313" key="12">
    <source>
        <dbReference type="EMBL" id="RZF59776.1"/>
    </source>
</evidence>
<keyword evidence="8" id="KW-0326">Glycosidase</keyword>
<evidence type="ECO:0000256" key="10">
    <source>
        <dbReference type="SAM" id="SignalP"/>
    </source>
</evidence>
<proteinExistence type="inferred from homology"/>
<dbReference type="SMART" id="SM01038">
    <property type="entry name" value="Bgal_small_N"/>
    <property type="match status" value="1"/>
</dbReference>
<dbReference type="Pfam" id="PF02929">
    <property type="entry name" value="Bgal_small_N"/>
    <property type="match status" value="1"/>
</dbReference>
<feature type="chain" id="PRO_5020758156" description="beta-galactosidase" evidence="10">
    <location>
        <begin position="23"/>
        <end position="957"/>
    </location>
</feature>
<dbReference type="InterPro" id="IPR013783">
    <property type="entry name" value="Ig-like_fold"/>
</dbReference>
<dbReference type="PANTHER" id="PTHR46323">
    <property type="entry name" value="BETA-GALACTOSIDASE"/>
    <property type="match status" value="1"/>
</dbReference>
<dbReference type="AlphaFoldDB" id="A0A4Q6XTV8"/>
<reference evidence="12 13" key="1">
    <citation type="submission" date="2019-02" db="EMBL/GenBank/DDBJ databases">
        <authorList>
            <person name="Li Y."/>
        </authorList>
    </citation>
    <scope>NUCLEOTIDE SEQUENCE [LARGE SCALE GENOMIC DNA]</scope>
    <source>
        <strain evidence="12 13">30C10-4-7</strain>
    </source>
</reference>
<keyword evidence="13" id="KW-1185">Reference proteome</keyword>
<dbReference type="Proteomes" id="UP000292855">
    <property type="component" value="Unassembled WGS sequence"/>
</dbReference>
<evidence type="ECO:0000256" key="4">
    <source>
        <dbReference type="ARBA" id="ARBA00011245"/>
    </source>
</evidence>
<gene>
    <name evidence="12" type="ORF">EWE74_11520</name>
</gene>
<dbReference type="InterPro" id="IPR006101">
    <property type="entry name" value="Glyco_hydro_2"/>
</dbReference>
<comment type="similarity">
    <text evidence="3">Belongs to the glycosyl hydrolase 2 family.</text>
</comment>
<comment type="caution">
    <text evidence="12">The sequence shown here is derived from an EMBL/GenBank/DDBJ whole genome shotgun (WGS) entry which is preliminary data.</text>
</comment>
<dbReference type="InterPro" id="IPR036156">
    <property type="entry name" value="Beta-gal/glucu_dom_sf"/>
</dbReference>
<dbReference type="SUPFAM" id="SSF49785">
    <property type="entry name" value="Galactose-binding domain-like"/>
    <property type="match status" value="1"/>
</dbReference>
<dbReference type="Pfam" id="PF02836">
    <property type="entry name" value="Glyco_hydro_2_C"/>
    <property type="match status" value="1"/>
</dbReference>
<dbReference type="Pfam" id="PF02837">
    <property type="entry name" value="Glyco_hydro_2_N"/>
    <property type="match status" value="1"/>
</dbReference>
<evidence type="ECO:0000256" key="6">
    <source>
        <dbReference type="ARBA" id="ARBA00022801"/>
    </source>
</evidence>
<keyword evidence="6 12" id="KW-0378">Hydrolase</keyword>
<feature type="signal peptide" evidence="10">
    <location>
        <begin position="1"/>
        <end position="22"/>
    </location>
</feature>
<comment type="subunit">
    <text evidence="4">Monomer.</text>
</comment>
<dbReference type="GO" id="GO:0030246">
    <property type="term" value="F:carbohydrate binding"/>
    <property type="evidence" value="ECO:0007669"/>
    <property type="project" value="InterPro"/>
</dbReference>
<dbReference type="InterPro" id="IPR006103">
    <property type="entry name" value="Glyco_hydro_2_cat"/>
</dbReference>
<dbReference type="Pfam" id="PF16353">
    <property type="entry name" value="LacZ_4"/>
    <property type="match status" value="1"/>
</dbReference>
<dbReference type="InterPro" id="IPR050347">
    <property type="entry name" value="Bact_Beta-galactosidase"/>
</dbReference>
<dbReference type="InterPro" id="IPR006102">
    <property type="entry name" value="Ig-like_GH2"/>
</dbReference>
<evidence type="ECO:0000256" key="1">
    <source>
        <dbReference type="ARBA" id="ARBA00001412"/>
    </source>
</evidence>
<evidence type="ECO:0000256" key="8">
    <source>
        <dbReference type="ARBA" id="ARBA00023295"/>
    </source>
</evidence>
<feature type="domain" description="Beta galactosidase small chain/" evidence="11">
    <location>
        <begin position="711"/>
        <end position="957"/>
    </location>
</feature>
<dbReference type="InterPro" id="IPR032312">
    <property type="entry name" value="LacZ_4"/>
</dbReference>
<dbReference type="InterPro" id="IPR006104">
    <property type="entry name" value="Glyco_hydro_2_N"/>
</dbReference>
<comment type="cofactor">
    <cofactor evidence="2">
        <name>Ca(2+)</name>
        <dbReference type="ChEBI" id="CHEBI:29108"/>
    </cofactor>
</comment>
<dbReference type="InterPro" id="IPR008979">
    <property type="entry name" value="Galactose-bd-like_sf"/>
</dbReference>
<dbReference type="Gene3D" id="2.70.98.10">
    <property type="match status" value="1"/>
</dbReference>
<protein>
    <recommendedName>
        <fullName evidence="5">beta-galactosidase</fullName>
        <ecNumber evidence="5">3.2.1.23</ecNumber>
    </recommendedName>
    <alternativeName>
        <fullName evidence="9">Lactase</fullName>
    </alternativeName>
</protein>
<evidence type="ECO:0000256" key="2">
    <source>
        <dbReference type="ARBA" id="ARBA00001913"/>
    </source>
</evidence>
<evidence type="ECO:0000259" key="11">
    <source>
        <dbReference type="SMART" id="SM01038"/>
    </source>
</evidence>
<evidence type="ECO:0000256" key="3">
    <source>
        <dbReference type="ARBA" id="ARBA00007401"/>
    </source>
</evidence>
<name>A0A4Q6XTV8_9SPHI</name>
<dbReference type="InterPro" id="IPR014718">
    <property type="entry name" value="GH-type_carb-bd"/>
</dbReference>
<dbReference type="Gene3D" id="3.20.20.80">
    <property type="entry name" value="Glycosidases"/>
    <property type="match status" value="1"/>
</dbReference>
<dbReference type="EMBL" id="SGIT01000002">
    <property type="protein sequence ID" value="RZF59776.1"/>
    <property type="molecule type" value="Genomic_DNA"/>
</dbReference>
<dbReference type="EC" id="3.2.1.23" evidence="5"/>
<dbReference type="InterPro" id="IPR011013">
    <property type="entry name" value="Gal_mutarotase_sf_dom"/>
</dbReference>
<accession>A0A4Q6XTV8</accession>
<dbReference type="PRINTS" id="PR00132">
    <property type="entry name" value="GLHYDRLASE2"/>
</dbReference>
<keyword evidence="10" id="KW-0732">Signal</keyword>
<keyword evidence="7" id="KW-0106">Calcium</keyword>
<dbReference type="OrthoDB" id="9801077at2"/>
<evidence type="ECO:0000256" key="5">
    <source>
        <dbReference type="ARBA" id="ARBA00012756"/>
    </source>
</evidence>
<evidence type="ECO:0000313" key="13">
    <source>
        <dbReference type="Proteomes" id="UP000292855"/>
    </source>
</evidence>
<dbReference type="SUPFAM" id="SSF51445">
    <property type="entry name" value="(Trans)glycosidases"/>
    <property type="match status" value="1"/>
</dbReference>
<dbReference type="PANTHER" id="PTHR46323:SF2">
    <property type="entry name" value="BETA-GALACTOSIDASE"/>
    <property type="match status" value="1"/>
</dbReference>